<feature type="domain" description="SsuA/THI5-like" evidence="2">
    <location>
        <begin position="68"/>
        <end position="252"/>
    </location>
</feature>
<dbReference type="PANTHER" id="PTHR30024">
    <property type="entry name" value="ALIPHATIC SULFONATES-BINDING PROTEIN-RELATED"/>
    <property type="match status" value="1"/>
</dbReference>
<feature type="chain" id="PRO_5047070643" evidence="1">
    <location>
        <begin position="17"/>
        <end position="333"/>
    </location>
</feature>
<dbReference type="PROSITE" id="PS51257">
    <property type="entry name" value="PROKAR_LIPOPROTEIN"/>
    <property type="match status" value="1"/>
</dbReference>
<evidence type="ECO:0000259" key="2">
    <source>
        <dbReference type="Pfam" id="PF09084"/>
    </source>
</evidence>
<evidence type="ECO:0000313" key="3">
    <source>
        <dbReference type="EMBL" id="MFG1710368.1"/>
    </source>
</evidence>
<dbReference type="RefSeq" id="WP_393176071.1">
    <property type="nucleotide sequence ID" value="NZ_JBICRM010000047.1"/>
</dbReference>
<gene>
    <name evidence="3" type="ORF">ACFLIM_45090</name>
</gene>
<dbReference type="EMBL" id="JBICRM010000047">
    <property type="protein sequence ID" value="MFG1710368.1"/>
    <property type="molecule type" value="Genomic_DNA"/>
</dbReference>
<sequence>MRKALAVITVSIGLLAAGCGSSGTSGGESASAPAAKQMRVGYASALDPNDVADQLGLEMAGAKVTTLTDDSTVVAGLMRDSLDVGNVDFDAAIKAKSSGVPIKIIYVAQMKPEYDLVARPEITSLDQLAGKRVGYHAPGSQTDIFVHSLLKEKIPAQYDKVKFLALEESSRRAQALASNKLDAAVLEAINFAALKQQGDYHELGTWADLTGDASQARGTAWITTDQKYASDKTALTTLVTSLQKGYDKTYADKNAWLAAAKKAVPEVDQSLLPAVYDTYTREGMYPKAGEPPITPESFKTTEKFFRDLGGWKDEQSDAIVAFDLVKAGAGSTQ</sequence>
<reference evidence="3 4" key="1">
    <citation type="submission" date="2024-10" db="EMBL/GenBank/DDBJ databases">
        <authorList>
            <person name="Topkara A.R."/>
            <person name="Saygin H."/>
        </authorList>
    </citation>
    <scope>NUCLEOTIDE SEQUENCE [LARGE SCALE GENOMIC DNA]</scope>
    <source>
        <strain evidence="3 4">M3C6</strain>
    </source>
</reference>
<protein>
    <submittedName>
        <fullName evidence="3">ABC transporter substrate-binding protein</fullName>
    </submittedName>
</protein>
<dbReference type="SUPFAM" id="SSF53850">
    <property type="entry name" value="Periplasmic binding protein-like II"/>
    <property type="match status" value="1"/>
</dbReference>
<feature type="signal peptide" evidence="1">
    <location>
        <begin position="1"/>
        <end position="16"/>
    </location>
</feature>
<dbReference type="Pfam" id="PF09084">
    <property type="entry name" value="NMT1"/>
    <property type="match status" value="1"/>
</dbReference>
<keyword evidence="1" id="KW-0732">Signal</keyword>
<name>A0ABW7ATK6_9ACTN</name>
<evidence type="ECO:0000313" key="4">
    <source>
        <dbReference type="Proteomes" id="UP001603978"/>
    </source>
</evidence>
<dbReference type="InterPro" id="IPR015168">
    <property type="entry name" value="SsuA/THI5"/>
</dbReference>
<comment type="caution">
    <text evidence="3">The sequence shown here is derived from an EMBL/GenBank/DDBJ whole genome shotgun (WGS) entry which is preliminary data.</text>
</comment>
<accession>A0ABW7ATK6</accession>
<proteinExistence type="predicted"/>
<evidence type="ECO:0000256" key="1">
    <source>
        <dbReference type="SAM" id="SignalP"/>
    </source>
</evidence>
<dbReference type="Gene3D" id="3.40.190.10">
    <property type="entry name" value="Periplasmic binding protein-like II"/>
    <property type="match status" value="2"/>
</dbReference>
<dbReference type="Proteomes" id="UP001603978">
    <property type="component" value="Unassembled WGS sequence"/>
</dbReference>
<keyword evidence="4" id="KW-1185">Reference proteome</keyword>
<organism evidence="3 4">
    <name type="scientific">Nonomuraea marmarensis</name>
    <dbReference type="NCBI Taxonomy" id="3351344"/>
    <lineage>
        <taxon>Bacteria</taxon>
        <taxon>Bacillati</taxon>
        <taxon>Actinomycetota</taxon>
        <taxon>Actinomycetes</taxon>
        <taxon>Streptosporangiales</taxon>
        <taxon>Streptosporangiaceae</taxon>
        <taxon>Nonomuraea</taxon>
    </lineage>
</organism>